<evidence type="ECO:0000256" key="2">
    <source>
        <dbReference type="ARBA" id="ARBA00022963"/>
    </source>
</evidence>
<feature type="active site" description="Nucleophile" evidence="4">
    <location>
        <position position="44"/>
    </location>
</feature>
<evidence type="ECO:0000256" key="4">
    <source>
        <dbReference type="PROSITE-ProRule" id="PRU01161"/>
    </source>
</evidence>
<dbReference type="HOGENOM" id="CLU_048271_1_0_9"/>
<keyword evidence="1 4" id="KW-0378">Hydrolase</keyword>
<dbReference type="InterPro" id="IPR037483">
    <property type="entry name" value="YjjU-like"/>
</dbReference>
<dbReference type="InterPro" id="IPR045943">
    <property type="entry name" value="DUF6363"/>
</dbReference>
<evidence type="ECO:0000259" key="5">
    <source>
        <dbReference type="PROSITE" id="PS51635"/>
    </source>
</evidence>
<dbReference type="InterPro" id="IPR002641">
    <property type="entry name" value="PNPLA_dom"/>
</dbReference>
<dbReference type="Gene3D" id="3.40.1090.10">
    <property type="entry name" value="Cytosolic phospholipase A2 catalytic domain"/>
    <property type="match status" value="2"/>
</dbReference>
<dbReference type="InterPro" id="IPR016035">
    <property type="entry name" value="Acyl_Trfase/lysoPLipase"/>
</dbReference>
<keyword evidence="7" id="KW-1185">Reference proteome</keyword>
<dbReference type="AlphaFoldDB" id="D1PQM3"/>
<protein>
    <submittedName>
        <fullName evidence="6">Phospholipase, patatin family</fullName>
    </submittedName>
</protein>
<dbReference type="Pfam" id="PF01734">
    <property type="entry name" value="Patatin"/>
    <property type="match status" value="1"/>
</dbReference>
<dbReference type="SUPFAM" id="SSF52151">
    <property type="entry name" value="FabD/lysophospholipase-like"/>
    <property type="match status" value="1"/>
</dbReference>
<dbReference type="GO" id="GO:0016042">
    <property type="term" value="P:lipid catabolic process"/>
    <property type="evidence" value="ECO:0007669"/>
    <property type="project" value="UniProtKB-UniRule"/>
</dbReference>
<dbReference type="CDD" id="cd07208">
    <property type="entry name" value="Pat_hypo_Ecoli_yjju_like"/>
    <property type="match status" value="1"/>
</dbReference>
<evidence type="ECO:0000313" key="7">
    <source>
        <dbReference type="Proteomes" id="UP000003438"/>
    </source>
</evidence>
<dbReference type="EMBL" id="ACBY02000047">
    <property type="protein sequence ID" value="EFB75003.1"/>
    <property type="molecule type" value="Genomic_DNA"/>
</dbReference>
<keyword evidence="2 4" id="KW-0442">Lipid degradation</keyword>
<feature type="short sequence motif" description="DGA/G" evidence="4">
    <location>
        <begin position="167"/>
        <end position="169"/>
    </location>
</feature>
<evidence type="ECO:0000256" key="3">
    <source>
        <dbReference type="ARBA" id="ARBA00023098"/>
    </source>
</evidence>
<organism evidence="6 7">
    <name type="scientific">Subdoligranulum variabile DSM 15176</name>
    <dbReference type="NCBI Taxonomy" id="411471"/>
    <lineage>
        <taxon>Bacteria</taxon>
        <taxon>Bacillati</taxon>
        <taxon>Bacillota</taxon>
        <taxon>Clostridia</taxon>
        <taxon>Eubacteriales</taxon>
        <taxon>Oscillospiraceae</taxon>
        <taxon>Subdoligranulum</taxon>
    </lineage>
</organism>
<dbReference type="STRING" id="411471.SUBVAR_06692"/>
<dbReference type="PANTHER" id="PTHR14226">
    <property type="entry name" value="NEUROPATHY TARGET ESTERASE/SWISS CHEESE D.MELANOGASTER"/>
    <property type="match status" value="1"/>
</dbReference>
<comment type="caution">
    <text evidence="6">The sequence shown here is derived from an EMBL/GenBank/DDBJ whole genome shotgun (WGS) entry which is preliminary data.</text>
</comment>
<feature type="short sequence motif" description="GXSXG" evidence="4">
    <location>
        <begin position="42"/>
        <end position="46"/>
    </location>
</feature>
<dbReference type="eggNOG" id="COG4667">
    <property type="taxonomic scope" value="Bacteria"/>
</dbReference>
<proteinExistence type="predicted"/>
<reference evidence="6" key="1">
    <citation type="submission" date="2009-12" db="EMBL/GenBank/DDBJ databases">
        <authorList>
            <person name="Weinstock G."/>
            <person name="Sodergren E."/>
            <person name="Clifton S."/>
            <person name="Fulton L."/>
            <person name="Fulton B."/>
            <person name="Courtney L."/>
            <person name="Fronick C."/>
            <person name="Harrison M."/>
            <person name="Strong C."/>
            <person name="Farmer C."/>
            <person name="Delahaunty K."/>
            <person name="Markovic C."/>
            <person name="Hall O."/>
            <person name="Minx P."/>
            <person name="Tomlinson C."/>
            <person name="Mitreva M."/>
            <person name="Nelson J."/>
            <person name="Hou S."/>
            <person name="Wollam A."/>
            <person name="Pepin K.H."/>
            <person name="Johnson M."/>
            <person name="Bhonagiri V."/>
            <person name="Nash W.E."/>
            <person name="Warren W."/>
            <person name="Chinwalla A."/>
            <person name="Mardis E.R."/>
            <person name="Wilson R.K."/>
        </authorList>
    </citation>
    <scope>NUCLEOTIDE SEQUENCE [LARGE SCALE GENOMIC DNA]</scope>
    <source>
        <strain evidence="6">DSM 15176</strain>
    </source>
</reference>
<accession>D1PQM3</accession>
<dbReference type="Proteomes" id="UP000003438">
    <property type="component" value="Unassembled WGS sequence"/>
</dbReference>
<gene>
    <name evidence="6" type="ORF">SUBVAR_06692</name>
</gene>
<feature type="domain" description="PNPLA" evidence="5">
    <location>
        <begin position="11"/>
        <end position="180"/>
    </location>
</feature>
<evidence type="ECO:0000256" key="1">
    <source>
        <dbReference type="ARBA" id="ARBA00022801"/>
    </source>
</evidence>
<comment type="caution">
    <text evidence="4">Lacks conserved residue(s) required for the propagation of feature annotation.</text>
</comment>
<dbReference type="GO" id="GO:0016787">
    <property type="term" value="F:hydrolase activity"/>
    <property type="evidence" value="ECO:0007669"/>
    <property type="project" value="UniProtKB-UniRule"/>
</dbReference>
<dbReference type="PROSITE" id="PS51635">
    <property type="entry name" value="PNPLA"/>
    <property type="match status" value="1"/>
</dbReference>
<dbReference type="InterPro" id="IPR050301">
    <property type="entry name" value="NTE"/>
</dbReference>
<dbReference type="PANTHER" id="PTHR14226:SF25">
    <property type="entry name" value="PHOSPHOESTERASE"/>
    <property type="match status" value="1"/>
</dbReference>
<feature type="active site" description="Proton acceptor" evidence="4">
    <location>
        <position position="167"/>
    </location>
</feature>
<evidence type="ECO:0000313" key="6">
    <source>
        <dbReference type="EMBL" id="EFB75003.1"/>
    </source>
</evidence>
<keyword evidence="3 4" id="KW-0443">Lipid metabolism</keyword>
<dbReference type="Pfam" id="PF19890">
    <property type="entry name" value="DUF6363"/>
    <property type="match status" value="1"/>
</dbReference>
<name>D1PQM3_9FIRM</name>
<sequence length="290" mass="32522">MYTKPHKRIGLVVEGGGMKCAYNAGILDAFLDEKIQFGYCIGVSGGSGNLASYLAGQRGRNLRFFTDHIHSPDYFGLKSLLKTGDLFGLKYIYGDLTRAEGKDPLDFPALRNNPAQYEIVVTNALTGEPEYHGMEMMKQDDYRLIMASSAIPVACHPVELNGVPYFDGGLTDAIPVRRALAQGCEKLVVILSKNRDFVLKPQGMRGLYRQVCRRYPHIVDAIDRRHTVYNQTMRQVFSLEQRGVAFVFAPSEPLHVGTYSMKEKAERELYDLGLRDFAAQKEALEAFLSH</sequence>